<reference evidence="2" key="1">
    <citation type="journal article" date="2022" name="bioRxiv">
        <title>Sequencing and chromosome-scale assembly of the giantPleurodeles waltlgenome.</title>
        <authorList>
            <person name="Brown T."/>
            <person name="Elewa A."/>
            <person name="Iarovenko S."/>
            <person name="Subramanian E."/>
            <person name="Araus A.J."/>
            <person name="Petzold A."/>
            <person name="Susuki M."/>
            <person name="Suzuki K.-i.T."/>
            <person name="Hayashi T."/>
            <person name="Toyoda A."/>
            <person name="Oliveira C."/>
            <person name="Osipova E."/>
            <person name="Leigh N.D."/>
            <person name="Simon A."/>
            <person name="Yun M.H."/>
        </authorList>
    </citation>
    <scope>NUCLEOTIDE SEQUENCE</scope>
    <source>
        <strain evidence="2">20211129_DDA</strain>
        <tissue evidence="2">Liver</tissue>
    </source>
</reference>
<name>A0AAV7SC07_PLEWA</name>
<evidence type="ECO:0000256" key="1">
    <source>
        <dbReference type="SAM" id="MobiDB-lite"/>
    </source>
</evidence>
<sequence>MSTHRVTLANHTTNKITANKRAQNPRFEGATWPLANTTGKIGRRRNPEVREETMDVPPARHQEDLQPQTKEQTGDPTLHDILQTITGSWEALESKTVSLETNMTILRDNHL</sequence>
<feature type="compositionally biased region" description="Polar residues" evidence="1">
    <location>
        <begin position="1"/>
        <end position="22"/>
    </location>
</feature>
<evidence type="ECO:0000313" key="2">
    <source>
        <dbReference type="EMBL" id="KAJ1161527.1"/>
    </source>
</evidence>
<dbReference type="AlphaFoldDB" id="A0AAV7SC07"/>
<accession>A0AAV7SC07</accession>
<feature type="region of interest" description="Disordered" evidence="1">
    <location>
        <begin position="1"/>
        <end position="77"/>
    </location>
</feature>
<evidence type="ECO:0000313" key="3">
    <source>
        <dbReference type="Proteomes" id="UP001066276"/>
    </source>
</evidence>
<feature type="compositionally biased region" description="Polar residues" evidence="1">
    <location>
        <begin position="65"/>
        <end position="75"/>
    </location>
</feature>
<organism evidence="2 3">
    <name type="scientific">Pleurodeles waltl</name>
    <name type="common">Iberian ribbed newt</name>
    <dbReference type="NCBI Taxonomy" id="8319"/>
    <lineage>
        <taxon>Eukaryota</taxon>
        <taxon>Metazoa</taxon>
        <taxon>Chordata</taxon>
        <taxon>Craniata</taxon>
        <taxon>Vertebrata</taxon>
        <taxon>Euteleostomi</taxon>
        <taxon>Amphibia</taxon>
        <taxon>Batrachia</taxon>
        <taxon>Caudata</taxon>
        <taxon>Salamandroidea</taxon>
        <taxon>Salamandridae</taxon>
        <taxon>Pleurodelinae</taxon>
        <taxon>Pleurodeles</taxon>
    </lineage>
</organism>
<protein>
    <submittedName>
        <fullName evidence="2">Uncharacterized protein</fullName>
    </submittedName>
</protein>
<dbReference type="EMBL" id="JANPWB010000008">
    <property type="protein sequence ID" value="KAJ1161527.1"/>
    <property type="molecule type" value="Genomic_DNA"/>
</dbReference>
<proteinExistence type="predicted"/>
<comment type="caution">
    <text evidence="2">The sequence shown here is derived from an EMBL/GenBank/DDBJ whole genome shotgun (WGS) entry which is preliminary data.</text>
</comment>
<gene>
    <name evidence="2" type="ORF">NDU88_002012</name>
</gene>
<keyword evidence="3" id="KW-1185">Reference proteome</keyword>
<feature type="compositionally biased region" description="Basic and acidic residues" evidence="1">
    <location>
        <begin position="45"/>
        <end position="64"/>
    </location>
</feature>
<dbReference type="Proteomes" id="UP001066276">
    <property type="component" value="Chromosome 4_2"/>
</dbReference>